<evidence type="ECO:0000256" key="1">
    <source>
        <dbReference type="SAM" id="MobiDB-lite"/>
    </source>
</evidence>
<feature type="compositionally biased region" description="Low complexity" evidence="1">
    <location>
        <begin position="36"/>
        <end position="45"/>
    </location>
</feature>
<dbReference type="AlphaFoldDB" id="C1MIZ4"/>
<dbReference type="KEGG" id="mpp:MICPUCDRAFT_61764"/>
<name>C1MIZ4_MICPC</name>
<feature type="region of interest" description="Disordered" evidence="1">
    <location>
        <begin position="25"/>
        <end position="60"/>
    </location>
</feature>
<accession>C1MIZ4</accession>
<organism evidence="3">
    <name type="scientific">Micromonas pusilla (strain CCMP1545)</name>
    <name type="common">Picoplanktonic green alga</name>
    <dbReference type="NCBI Taxonomy" id="564608"/>
    <lineage>
        <taxon>Eukaryota</taxon>
        <taxon>Viridiplantae</taxon>
        <taxon>Chlorophyta</taxon>
        <taxon>Mamiellophyceae</taxon>
        <taxon>Mamiellales</taxon>
        <taxon>Mamiellaceae</taxon>
        <taxon>Micromonas</taxon>
    </lineage>
</organism>
<dbReference type="Proteomes" id="UP000001876">
    <property type="component" value="Unassembled WGS sequence"/>
</dbReference>
<dbReference type="OrthoDB" id="289416at2759"/>
<dbReference type="RefSeq" id="XP_003055223.1">
    <property type="nucleotide sequence ID" value="XM_003055177.1"/>
</dbReference>
<evidence type="ECO:0000313" key="3">
    <source>
        <dbReference type="Proteomes" id="UP000001876"/>
    </source>
</evidence>
<gene>
    <name evidence="2" type="ORF">MICPUCDRAFT_61764</name>
</gene>
<dbReference type="GeneID" id="9681029"/>
<reference evidence="2 3" key="1">
    <citation type="journal article" date="2009" name="Science">
        <title>Green evolution and dynamic adaptations revealed by genomes of the marine picoeukaryotes Micromonas.</title>
        <authorList>
            <person name="Worden A.Z."/>
            <person name="Lee J.H."/>
            <person name="Mock T."/>
            <person name="Rouze P."/>
            <person name="Simmons M.P."/>
            <person name="Aerts A.L."/>
            <person name="Allen A.E."/>
            <person name="Cuvelier M.L."/>
            <person name="Derelle E."/>
            <person name="Everett M.V."/>
            <person name="Foulon E."/>
            <person name="Grimwood J."/>
            <person name="Gundlach H."/>
            <person name="Henrissat B."/>
            <person name="Napoli C."/>
            <person name="McDonald S.M."/>
            <person name="Parker M.S."/>
            <person name="Rombauts S."/>
            <person name="Salamov A."/>
            <person name="Von Dassow P."/>
            <person name="Badger J.H."/>
            <person name="Coutinho P.M."/>
            <person name="Demir E."/>
            <person name="Dubchak I."/>
            <person name="Gentemann C."/>
            <person name="Eikrem W."/>
            <person name="Gready J.E."/>
            <person name="John U."/>
            <person name="Lanier W."/>
            <person name="Lindquist E.A."/>
            <person name="Lucas S."/>
            <person name="Mayer K.F."/>
            <person name="Moreau H."/>
            <person name="Not F."/>
            <person name="Otillar R."/>
            <person name="Panaud O."/>
            <person name="Pangilinan J."/>
            <person name="Paulsen I."/>
            <person name="Piegu B."/>
            <person name="Poliakov A."/>
            <person name="Robbens S."/>
            <person name="Schmutz J."/>
            <person name="Toulza E."/>
            <person name="Wyss T."/>
            <person name="Zelensky A."/>
            <person name="Zhou K."/>
            <person name="Armbrust E.V."/>
            <person name="Bhattacharya D."/>
            <person name="Goodenough U.W."/>
            <person name="Van de Peer Y."/>
            <person name="Grigoriev I.V."/>
        </authorList>
    </citation>
    <scope>NUCLEOTIDE SEQUENCE [LARGE SCALE GENOMIC DNA]</scope>
    <source>
        <strain evidence="2 3">CCMP1545</strain>
    </source>
</reference>
<sequence>MLNAERTMRMEGAKVEVRVTVEPVDLMRDPTPPGTPVVGGVASRRGGVEPGAGAPEYDVDPYGDKAAAAQNEANRHEDVAGVPRRAWREVRHVGAGQRGDAYQPGDGLVLCMDAARFLPPNVTITRIVGRVISAAGEPLAPEFIAHAKTDSLSFSPRFHARQRFATGRWNNATATALLQIETIEKGTSQQRTVGYVVFPFFVDPETGEPPKSTGAKGYSLKEGGFQVPIYAANDGSGSGFNLKDLLSRPKIPCASMLIRSLVATRADSPANKAVPAYEDGAYDSGAVVPTAVERRLYAHRLASPGPAVREVMLELARATFEPKVLSGMSEADLERWMAKRLERPQFANDRPLNYRRSDPYAPELGFHVAVDAAARLSKQAFHVAVQSLYPPGTFYASKASDDVMFTQQPEVSSSLVAPRWKDGFQSRQHVIYEQNLAVIIDVRALSGRSATSVGWAVLPVFEPGTEFIASGSYQLPLFHGSVQLPLLQDLVKGQEKGMSVEDVVEGWIENKKVKYTVDKSSVLVRLLEDQRLGMLPEPAAAGMPGVMFPPYVGEKLEPAFLKKSAGKPYAKTIPRGVLAEDWITENNALLAASMGLPFVRAGGGGAVGRVGTAATRSTEYTDGSYSETDSEYTR</sequence>
<dbReference type="eggNOG" id="ENOG502QZQR">
    <property type="taxonomic scope" value="Eukaryota"/>
</dbReference>
<feature type="compositionally biased region" description="Polar residues" evidence="1">
    <location>
        <begin position="617"/>
        <end position="627"/>
    </location>
</feature>
<keyword evidence="3" id="KW-1185">Reference proteome</keyword>
<feature type="region of interest" description="Disordered" evidence="1">
    <location>
        <begin position="609"/>
        <end position="634"/>
    </location>
</feature>
<proteinExistence type="predicted"/>
<protein>
    <submittedName>
        <fullName evidence="2">Predicted protein</fullName>
    </submittedName>
</protein>
<evidence type="ECO:0000313" key="2">
    <source>
        <dbReference type="EMBL" id="EEH60475.1"/>
    </source>
</evidence>
<dbReference type="EMBL" id="GG663735">
    <property type="protein sequence ID" value="EEH60475.1"/>
    <property type="molecule type" value="Genomic_DNA"/>
</dbReference>